<protein>
    <submittedName>
        <fullName evidence="1">Uncharacterized protein</fullName>
    </submittedName>
</protein>
<dbReference type="RefSeq" id="WP_045228907.1">
    <property type="nucleotide sequence ID" value="NZ_BBJU01000004.1"/>
</dbReference>
<dbReference type="Proteomes" id="UP000028701">
    <property type="component" value="Unassembled WGS sequence"/>
</dbReference>
<proteinExistence type="predicted"/>
<gene>
    <name evidence="1" type="ORF">RRU01S_04_01360</name>
</gene>
<evidence type="ECO:0000313" key="2">
    <source>
        <dbReference type="Proteomes" id="UP000028701"/>
    </source>
</evidence>
<evidence type="ECO:0000313" key="1">
    <source>
        <dbReference type="EMBL" id="GAK69314.1"/>
    </source>
</evidence>
<dbReference type="OrthoDB" id="8410784at2"/>
<reference evidence="1 2" key="1">
    <citation type="submission" date="2014-08" db="EMBL/GenBank/DDBJ databases">
        <title>Whole genome shotgun sequence of Rhizobium rubi NBRC 13261.</title>
        <authorList>
            <person name="Katano-Makiyama Y."/>
            <person name="Hosoyama A."/>
            <person name="Hashimoto M."/>
            <person name="Hosoyama Y."/>
            <person name="Noguchi M."/>
            <person name="Tsuchikane K."/>
            <person name="Uohara A."/>
            <person name="Ohji S."/>
            <person name="Ichikawa N."/>
            <person name="Kimura A."/>
            <person name="Yamazoe A."/>
            <person name="Fujita N."/>
        </authorList>
    </citation>
    <scope>NUCLEOTIDE SEQUENCE [LARGE SCALE GENOMIC DNA]</scope>
    <source>
        <strain evidence="1 2">NBRC 13261</strain>
    </source>
</reference>
<dbReference type="EMBL" id="BBJU01000004">
    <property type="protein sequence ID" value="GAK69314.1"/>
    <property type="molecule type" value="Genomic_DNA"/>
</dbReference>
<comment type="caution">
    <text evidence="1">The sequence shown here is derived from an EMBL/GenBank/DDBJ whole genome shotgun (WGS) entry which is preliminary data.</text>
</comment>
<organism evidence="1 2">
    <name type="scientific">Agrobacterium rubi TR3 = NBRC 13261</name>
    <dbReference type="NCBI Taxonomy" id="1368415"/>
    <lineage>
        <taxon>Bacteria</taxon>
        <taxon>Pseudomonadati</taxon>
        <taxon>Pseudomonadota</taxon>
        <taxon>Alphaproteobacteria</taxon>
        <taxon>Hyphomicrobiales</taxon>
        <taxon>Rhizobiaceae</taxon>
        <taxon>Rhizobium/Agrobacterium group</taxon>
        <taxon>Agrobacterium</taxon>
    </lineage>
</organism>
<sequence>MNTPNHALAAENAAKIIQKADELGRVGGWDTIDYPVAVAYLALRERLQAIIDWADFALENPAELDKGGVKNLSGPVFDEARAALAHQ</sequence>
<dbReference type="AlphaFoldDB" id="A0A081CRL8"/>
<accession>A0A081CRL8</accession>
<name>A0A081CRL8_9HYPH</name>